<accession>A0ABQ0I0P3</accession>
<proteinExistence type="predicted"/>
<dbReference type="Proteomes" id="UP000008372">
    <property type="component" value="Unassembled WGS sequence"/>
</dbReference>
<dbReference type="RefSeq" id="WP_008301661.1">
    <property type="nucleotide sequence ID" value="NZ_BAEK01000003.1"/>
</dbReference>
<comment type="caution">
    <text evidence="2">The sequence shown here is derived from an EMBL/GenBank/DDBJ whole genome shotgun (WGS) entry which is preliminary data.</text>
</comment>
<dbReference type="Pfam" id="PF17992">
    <property type="entry name" value="Agarase_CBM"/>
    <property type="match status" value="1"/>
</dbReference>
<protein>
    <submittedName>
        <fullName evidence="2">Beta-agarase A</fullName>
    </submittedName>
</protein>
<dbReference type="EMBL" id="BAEK01000003">
    <property type="protein sequence ID" value="GAC02884.1"/>
    <property type="molecule type" value="Genomic_DNA"/>
</dbReference>
<dbReference type="InterPro" id="IPR040669">
    <property type="entry name" value="Agarase_CBM"/>
</dbReference>
<dbReference type="InterPro" id="IPR017853">
    <property type="entry name" value="GH"/>
</dbReference>
<dbReference type="Gene3D" id="2.60.120.430">
    <property type="entry name" value="Galactose-binding lectin"/>
    <property type="match status" value="1"/>
</dbReference>
<organism evidence="2 3">
    <name type="scientific">Paraglaciecola agarilytica NO2</name>
    <dbReference type="NCBI Taxonomy" id="1125747"/>
    <lineage>
        <taxon>Bacteria</taxon>
        <taxon>Pseudomonadati</taxon>
        <taxon>Pseudomonadota</taxon>
        <taxon>Gammaproteobacteria</taxon>
        <taxon>Alteromonadales</taxon>
        <taxon>Alteromonadaceae</taxon>
        <taxon>Paraglaciecola</taxon>
    </lineage>
</organism>
<evidence type="ECO:0000313" key="3">
    <source>
        <dbReference type="Proteomes" id="UP000008372"/>
    </source>
</evidence>
<name>A0ABQ0I0P3_9ALTE</name>
<evidence type="ECO:0000313" key="2">
    <source>
        <dbReference type="EMBL" id="GAC02884.1"/>
    </source>
</evidence>
<keyword evidence="3" id="KW-1185">Reference proteome</keyword>
<sequence length="799" mass="89738">MNTSLYAKGFLSARGILNANGFLSAKGFMLSAIALAFTTLSGCDQQAADNTAAPANTATEKLTAVTALPWDFSDTKVLKSLTLTAADTRVIGENGEQKLAIALHSKDHKSAGFSFTPSKPWDWSQEGQFAFALDIENPDANSVHLYVSAKDAAGQSHNRSFVVPANSSDTYFMALNDPDLSIETGIRSNPNNWQSDYTPMIWRYGSKNIDVSQVKSIEFDVRGVAQDKHLIVDNLRLIKPQKLDDQYLVGLVDEFGQNDKRQFNNKIETVEQLRALDAKEQATFSHTVPDGRSKFNGWEDGPKLAATGYFHTQKYQGKWTLVDPQGYLFFSNGIANVRMSNTSTITGYDFDQQFIEQRAAGDFTPEDSIGLNRAPEAAWPSRYVSSELRANMFTWLPSYDEPLGKHFGYRREVHTGAVEKGETYSFYRANLARKYASDEPNVFMSKWRDTTVDRMLDWGFTSFGNWIDPSFYQLNRIPYFANGWIIGDFKTVSSGNDYWSPLPDPFDPVFKKRAMVTAKKIAQEVQDNPWCVGVFIDNEKSWGQEGSIEGKYGIVIHTLNVDAKESPTKAQFVAYLKSHYSDIQQLNEKWNTGIRSWDALAKGVSIDKFNDPLIADLSAMLSLYAEKYFEVVHDAVAQTLPNHMYMGARFADWGMTDEIRKAAAKYADVMSYNYYKEAITDQAWGFLAEIDKPSIIGEFHNGALDSGLLNPGLIHAESQADRGKKYQEYVNSVIDNPYLIGAHWFQYIDSPLTGRAYDGENYNVGFVSVTDTPYQPLVDAAKEVNQQIYTRRFGNAQSQ</sequence>
<dbReference type="SUPFAM" id="SSF51445">
    <property type="entry name" value="(Trans)glycosidases"/>
    <property type="match status" value="1"/>
</dbReference>
<gene>
    <name evidence="2" type="primary">agaA</name>
    <name evidence="2" type="ORF">GAGA_0019</name>
</gene>
<dbReference type="Gene3D" id="3.20.20.80">
    <property type="entry name" value="Glycosidases"/>
    <property type="match status" value="1"/>
</dbReference>
<evidence type="ECO:0000259" key="1">
    <source>
        <dbReference type="Pfam" id="PF17992"/>
    </source>
</evidence>
<feature type="domain" description="Agarase CBM-like" evidence="1">
    <location>
        <begin position="71"/>
        <end position="248"/>
    </location>
</feature>
<reference evidence="2 3" key="1">
    <citation type="journal article" date="2014" name="Environ. Microbiol.">
        <title>Comparative genomics of the marine bacterial genus Glaciecola reveals the high degree of genomic diversity and genomic characteristic for cold adaptation.</title>
        <authorList>
            <person name="Qin Q.L."/>
            <person name="Xie B.B."/>
            <person name="Yu Y."/>
            <person name="Shu Y.L."/>
            <person name="Rong J.C."/>
            <person name="Zhang Y.J."/>
            <person name="Zhao D.L."/>
            <person name="Chen X.L."/>
            <person name="Zhang X.Y."/>
            <person name="Chen B."/>
            <person name="Zhou B.C."/>
            <person name="Zhang Y.Z."/>
        </authorList>
    </citation>
    <scope>NUCLEOTIDE SEQUENCE [LARGE SCALE GENOMIC DNA]</scope>
    <source>
        <strain evidence="2 3">NO2</strain>
    </source>
</reference>